<dbReference type="InterPro" id="IPR011032">
    <property type="entry name" value="GroES-like_sf"/>
</dbReference>
<evidence type="ECO:0000259" key="4">
    <source>
        <dbReference type="SMART" id="SM00829"/>
    </source>
</evidence>
<dbReference type="InterPro" id="IPR020843">
    <property type="entry name" value="ER"/>
</dbReference>
<name>A0A1V8TN29_9PEZI</name>
<reference evidence="6" key="1">
    <citation type="submission" date="2017-03" db="EMBL/GenBank/DDBJ databases">
        <title>Genomes of endolithic fungi from Antarctica.</title>
        <authorList>
            <person name="Coleine C."/>
            <person name="Masonjones S."/>
            <person name="Stajich J.E."/>
        </authorList>
    </citation>
    <scope>NUCLEOTIDE SEQUENCE [LARGE SCALE GENOMIC DNA]</scope>
    <source>
        <strain evidence="6">CCFEE 5527</strain>
    </source>
</reference>
<gene>
    <name evidence="5" type="ORF">B0A48_02178</name>
</gene>
<sequence>MISIAFTGMSTTQKAVLVRRVGQPMDLGERPIPVPGNGEVLVKITATMILPHDAYGRDWGMFEFGNKLPFVVGNNIAGVVEKVGPGVSLVRPGERVFGLSAADEPTPDRAGLQQYALLRDNAIAKTPDGFTDDQVASLPINVVTAWVSLFTSSGFGWPAPFSAGAKSSSTKSFDAKAQSLVIVAAGSNVGKFAVQMASLAGVGKIITVASSSNEDELLQMGATHFFDRHTSLEDIVAKIRAVSGGEGATHILDCFNDDFSLAIALLARDGASHVRTLHPIIDEQAVRFQRETPMADVRFIEDLAVPFGPQAVEFWQHLPEWLQEGKILPTTFRVIEGLEKVNEINAALDHYMNGTRGRQVIVHP</sequence>
<dbReference type="Pfam" id="PF00107">
    <property type="entry name" value="ADH_zinc_N"/>
    <property type="match status" value="1"/>
</dbReference>
<dbReference type="Gene3D" id="3.90.180.10">
    <property type="entry name" value="Medium-chain alcohol dehydrogenases, catalytic domain"/>
    <property type="match status" value="1"/>
</dbReference>
<dbReference type="SMART" id="SM00829">
    <property type="entry name" value="PKS_ER"/>
    <property type="match status" value="1"/>
</dbReference>
<dbReference type="PANTHER" id="PTHR45348:SF2">
    <property type="entry name" value="ZINC-TYPE ALCOHOL DEHYDROGENASE-LIKE PROTEIN C2E1P3.01"/>
    <property type="match status" value="1"/>
</dbReference>
<dbReference type="InterPro" id="IPR013154">
    <property type="entry name" value="ADH-like_N"/>
</dbReference>
<dbReference type="EMBL" id="NAJO01000004">
    <property type="protein sequence ID" value="OQO12714.1"/>
    <property type="molecule type" value="Genomic_DNA"/>
</dbReference>
<comment type="similarity">
    <text evidence="1">Belongs to the zinc-containing alcohol dehydrogenase family.</text>
</comment>
<dbReference type="GO" id="GO:0016651">
    <property type="term" value="F:oxidoreductase activity, acting on NAD(P)H"/>
    <property type="evidence" value="ECO:0007669"/>
    <property type="project" value="InterPro"/>
</dbReference>
<keyword evidence="3" id="KW-0560">Oxidoreductase</keyword>
<proteinExistence type="inferred from homology"/>
<accession>A0A1V8TN29</accession>
<dbReference type="OrthoDB" id="9992527at2759"/>
<evidence type="ECO:0000256" key="3">
    <source>
        <dbReference type="ARBA" id="ARBA00023002"/>
    </source>
</evidence>
<organism evidence="5 6">
    <name type="scientific">Cryoendolithus antarcticus</name>
    <dbReference type="NCBI Taxonomy" id="1507870"/>
    <lineage>
        <taxon>Eukaryota</taxon>
        <taxon>Fungi</taxon>
        <taxon>Dikarya</taxon>
        <taxon>Ascomycota</taxon>
        <taxon>Pezizomycotina</taxon>
        <taxon>Dothideomycetes</taxon>
        <taxon>Dothideomycetidae</taxon>
        <taxon>Cladosporiales</taxon>
        <taxon>Cladosporiaceae</taxon>
        <taxon>Cryoendolithus</taxon>
    </lineage>
</organism>
<comment type="subunit">
    <text evidence="2">Monomer.</text>
</comment>
<comment type="caution">
    <text evidence="5">The sequence shown here is derived from an EMBL/GenBank/DDBJ whole genome shotgun (WGS) entry which is preliminary data.</text>
</comment>
<dbReference type="InterPro" id="IPR047122">
    <property type="entry name" value="Trans-enoyl_RdTase-like"/>
</dbReference>
<dbReference type="SUPFAM" id="SSF50129">
    <property type="entry name" value="GroES-like"/>
    <property type="match status" value="1"/>
</dbReference>
<dbReference type="InParanoid" id="A0A1V8TN29"/>
<dbReference type="STRING" id="1507870.A0A1V8TN29"/>
<feature type="domain" description="Enoyl reductase (ER)" evidence="4">
    <location>
        <begin position="22"/>
        <end position="361"/>
    </location>
</feature>
<evidence type="ECO:0000256" key="2">
    <source>
        <dbReference type="ARBA" id="ARBA00011245"/>
    </source>
</evidence>
<dbReference type="Proteomes" id="UP000192596">
    <property type="component" value="Unassembled WGS sequence"/>
</dbReference>
<dbReference type="InterPro" id="IPR036291">
    <property type="entry name" value="NAD(P)-bd_dom_sf"/>
</dbReference>
<dbReference type="CDD" id="cd08249">
    <property type="entry name" value="enoyl_reductase_like"/>
    <property type="match status" value="1"/>
</dbReference>
<dbReference type="Pfam" id="PF08240">
    <property type="entry name" value="ADH_N"/>
    <property type="match status" value="1"/>
</dbReference>
<protein>
    <recommendedName>
        <fullName evidence="4">Enoyl reductase (ER) domain-containing protein</fullName>
    </recommendedName>
</protein>
<dbReference type="InterPro" id="IPR013149">
    <property type="entry name" value="ADH-like_C"/>
</dbReference>
<dbReference type="SUPFAM" id="SSF51735">
    <property type="entry name" value="NAD(P)-binding Rossmann-fold domains"/>
    <property type="match status" value="1"/>
</dbReference>
<evidence type="ECO:0000313" key="6">
    <source>
        <dbReference type="Proteomes" id="UP000192596"/>
    </source>
</evidence>
<dbReference type="AlphaFoldDB" id="A0A1V8TN29"/>
<evidence type="ECO:0000313" key="5">
    <source>
        <dbReference type="EMBL" id="OQO12714.1"/>
    </source>
</evidence>
<dbReference type="Gene3D" id="3.40.50.720">
    <property type="entry name" value="NAD(P)-binding Rossmann-like Domain"/>
    <property type="match status" value="1"/>
</dbReference>
<dbReference type="PANTHER" id="PTHR45348">
    <property type="entry name" value="HYPOTHETICAL OXIDOREDUCTASE (EUROFUNG)"/>
    <property type="match status" value="1"/>
</dbReference>
<keyword evidence="6" id="KW-1185">Reference proteome</keyword>
<evidence type="ECO:0000256" key="1">
    <source>
        <dbReference type="ARBA" id="ARBA00008072"/>
    </source>
</evidence>